<name>A0A1I0MB24_9BACT</name>
<dbReference type="Proteomes" id="UP000199437">
    <property type="component" value="Unassembled WGS sequence"/>
</dbReference>
<reference evidence="3" key="1">
    <citation type="submission" date="2016-10" db="EMBL/GenBank/DDBJ databases">
        <authorList>
            <person name="Varghese N."/>
            <person name="Submissions S."/>
        </authorList>
    </citation>
    <scope>NUCLEOTIDE SEQUENCE [LARGE SCALE GENOMIC DNA]</scope>
    <source>
        <strain evidence="3">CGMCC 1.12402</strain>
    </source>
</reference>
<keyword evidence="2" id="KW-0449">Lipoprotein</keyword>
<dbReference type="EMBL" id="FOIR01000001">
    <property type="protein sequence ID" value="SEV84926.1"/>
    <property type="molecule type" value="Genomic_DNA"/>
</dbReference>
<feature type="chain" id="PRO_5011640674" evidence="1">
    <location>
        <begin position="25"/>
        <end position="156"/>
    </location>
</feature>
<keyword evidence="3" id="KW-1185">Reference proteome</keyword>
<dbReference type="AlphaFoldDB" id="A0A1I0MB24"/>
<organism evidence="2 3">
    <name type="scientific">Roseivirga pacifica</name>
    <dbReference type="NCBI Taxonomy" id="1267423"/>
    <lineage>
        <taxon>Bacteria</taxon>
        <taxon>Pseudomonadati</taxon>
        <taxon>Bacteroidota</taxon>
        <taxon>Cytophagia</taxon>
        <taxon>Cytophagales</taxon>
        <taxon>Roseivirgaceae</taxon>
        <taxon>Roseivirga</taxon>
    </lineage>
</organism>
<dbReference type="Pfam" id="PF14109">
    <property type="entry name" value="GldH_lipo"/>
    <property type="match status" value="1"/>
</dbReference>
<proteinExistence type="predicted"/>
<dbReference type="NCBIfam" id="TIGR03511">
    <property type="entry name" value="GldH_lipo"/>
    <property type="match status" value="1"/>
</dbReference>
<dbReference type="STRING" id="1267423.SAMN05216290_0191"/>
<evidence type="ECO:0000256" key="1">
    <source>
        <dbReference type="SAM" id="SignalP"/>
    </source>
</evidence>
<gene>
    <name evidence="2" type="ORF">SAMN05216290_0191</name>
</gene>
<dbReference type="PROSITE" id="PS51257">
    <property type="entry name" value="PROKAR_LIPOPROTEIN"/>
    <property type="match status" value="1"/>
</dbReference>
<protein>
    <submittedName>
        <fullName evidence="2">Gliding motility-associated lipoprotein GldH</fullName>
    </submittedName>
</protein>
<dbReference type="InterPro" id="IPR020018">
    <property type="entry name" value="Motility-assoc_lipoprot_GldH"/>
</dbReference>
<evidence type="ECO:0000313" key="2">
    <source>
        <dbReference type="EMBL" id="SEV84926.1"/>
    </source>
</evidence>
<feature type="signal peptide" evidence="1">
    <location>
        <begin position="1"/>
        <end position="24"/>
    </location>
</feature>
<dbReference type="GeneID" id="99984955"/>
<accession>A0A1I0MB24</accession>
<evidence type="ECO:0000313" key="3">
    <source>
        <dbReference type="Proteomes" id="UP000199437"/>
    </source>
</evidence>
<keyword evidence="1" id="KW-0732">Signal</keyword>
<sequence>MINKFQAVVAIMLVLLLSACNFDATFSDNHDFQEGLWNMDSIPSFEFEIGNEPLQDVAIKVRSNLEYPYYNLYLQYTITDQQGTELASDLVNFVLYDEETGKPQGKGNSIYQYAAPVLEGYNFTPGTYTVSVAQYMRMAELPGVLSVGVTVTNSEN</sequence>
<dbReference type="RefSeq" id="WP_162844631.1">
    <property type="nucleotide sequence ID" value="NZ_FOIR01000001.1"/>
</dbReference>